<dbReference type="AlphaFoldDB" id="A0AAW3ZRZ3"/>
<proteinExistence type="inferred from homology"/>
<evidence type="ECO:0000256" key="5">
    <source>
        <dbReference type="ARBA" id="ARBA00022741"/>
    </source>
</evidence>
<evidence type="ECO:0000313" key="13">
    <source>
        <dbReference type="Proteomes" id="UP000650616"/>
    </source>
</evidence>
<evidence type="ECO:0000259" key="10">
    <source>
        <dbReference type="PROSITE" id="PS50052"/>
    </source>
</evidence>
<evidence type="ECO:0000256" key="1">
    <source>
        <dbReference type="ARBA" id="ARBA00005790"/>
    </source>
</evidence>
<name>A0AAW3ZRZ3_9BACT</name>
<dbReference type="InterPro" id="IPR020590">
    <property type="entry name" value="Guanylate_kinase_CS"/>
</dbReference>
<organism evidence="12 13">
    <name type="scientific">Campylobacter californiensis</name>
    <dbReference type="NCBI Taxonomy" id="1032243"/>
    <lineage>
        <taxon>Bacteria</taxon>
        <taxon>Pseudomonadati</taxon>
        <taxon>Campylobacterota</taxon>
        <taxon>Epsilonproteobacteria</taxon>
        <taxon>Campylobacterales</taxon>
        <taxon>Campylobacteraceae</taxon>
        <taxon>Campylobacter</taxon>
    </lineage>
</organism>
<dbReference type="Proteomes" id="UP000650616">
    <property type="component" value="Unassembled WGS sequence"/>
</dbReference>
<comment type="caution">
    <text evidence="12">The sequence shown here is derived from an EMBL/GenBank/DDBJ whole genome shotgun (WGS) entry which is preliminary data.</text>
</comment>
<dbReference type="SMART" id="SM00072">
    <property type="entry name" value="GuKc"/>
    <property type="match status" value="1"/>
</dbReference>
<dbReference type="InterPro" id="IPR017665">
    <property type="entry name" value="Guanylate_kinase"/>
</dbReference>
<keyword evidence="5 9" id="KW-0547">Nucleotide-binding</keyword>
<dbReference type="CDD" id="cd00071">
    <property type="entry name" value="GMPK"/>
    <property type="match status" value="1"/>
</dbReference>
<dbReference type="HAMAP" id="MF_00328">
    <property type="entry name" value="Guanylate_kinase"/>
    <property type="match status" value="1"/>
</dbReference>
<evidence type="ECO:0000313" key="11">
    <source>
        <dbReference type="EMBL" id="MBE2985784.1"/>
    </source>
</evidence>
<dbReference type="EMBL" id="JADBHS010000002">
    <property type="protein sequence ID" value="MBE2985784.1"/>
    <property type="molecule type" value="Genomic_DNA"/>
</dbReference>
<comment type="function">
    <text evidence="9">Essential for recycling GMP and indirectly, cGMP.</text>
</comment>
<feature type="domain" description="Guanylate kinase-like" evidence="10">
    <location>
        <begin position="3"/>
        <end position="182"/>
    </location>
</feature>
<gene>
    <name evidence="9 12" type="primary">gmk</name>
    <name evidence="11" type="ORF">CCAL12919_01355</name>
    <name evidence="12" type="ORF">CCAL9337_00630</name>
</gene>
<comment type="similarity">
    <text evidence="1 9">Belongs to the guanylate kinase family.</text>
</comment>
<dbReference type="PROSITE" id="PS50052">
    <property type="entry name" value="GUANYLATE_KINASE_2"/>
    <property type="match status" value="1"/>
</dbReference>
<dbReference type="EMBL" id="LIWG01000001">
    <property type="protein sequence ID" value="MBE3607242.1"/>
    <property type="molecule type" value="Genomic_DNA"/>
</dbReference>
<sequence>MKGQILLISGPSGCGKSTLLSRLFKEEKGLYFSISSTTRAIRDGEIDGVHYHFISKEEFEDGIKKDEFLEWAQVHKNYYGTSLKPVKEQLERGNIVVFDIDVQGFAIAREKFKSEITSVFVTTTNKKELKKRLEKRNTDSPETIENRLMNAVGEMEHILEYDYFLINDNIEKSYRGLKSIVRAMRLKSTNINLRETIDNWIDC</sequence>
<evidence type="ECO:0000256" key="8">
    <source>
        <dbReference type="ARBA" id="ARBA00030128"/>
    </source>
</evidence>
<dbReference type="Gene3D" id="3.40.50.300">
    <property type="entry name" value="P-loop containing nucleotide triphosphate hydrolases"/>
    <property type="match status" value="1"/>
</dbReference>
<evidence type="ECO:0000313" key="14">
    <source>
        <dbReference type="Proteomes" id="UP001318760"/>
    </source>
</evidence>
<feature type="binding site" evidence="9">
    <location>
        <begin position="10"/>
        <end position="17"/>
    </location>
    <ligand>
        <name>ATP</name>
        <dbReference type="ChEBI" id="CHEBI:30616"/>
    </ligand>
</feature>
<evidence type="ECO:0000256" key="9">
    <source>
        <dbReference type="HAMAP-Rule" id="MF_00328"/>
    </source>
</evidence>
<keyword evidence="7 9" id="KW-0067">ATP-binding</keyword>
<dbReference type="RefSeq" id="WP_170015119.1">
    <property type="nucleotide sequence ID" value="NZ_CP012545.1"/>
</dbReference>
<evidence type="ECO:0000256" key="6">
    <source>
        <dbReference type="ARBA" id="ARBA00022777"/>
    </source>
</evidence>
<reference evidence="11 14" key="2">
    <citation type="submission" date="2020-10" db="EMBL/GenBank/DDBJ databases">
        <title>Campylobacter californiensis sp. nov. isolated from cattle and feral swine in California.</title>
        <authorList>
            <person name="Miller W.G."/>
        </authorList>
    </citation>
    <scope>NUCLEOTIDE SEQUENCE [LARGE SCALE GENOMIC DNA]</scope>
    <source>
        <strain evidence="11 14">RM12919</strain>
    </source>
</reference>
<evidence type="ECO:0000256" key="2">
    <source>
        <dbReference type="ARBA" id="ARBA00012961"/>
    </source>
</evidence>
<dbReference type="GO" id="GO:0005524">
    <property type="term" value="F:ATP binding"/>
    <property type="evidence" value="ECO:0007669"/>
    <property type="project" value="UniProtKB-UniRule"/>
</dbReference>
<dbReference type="InterPro" id="IPR008144">
    <property type="entry name" value="Guanylate_kin-like_dom"/>
</dbReference>
<dbReference type="InterPro" id="IPR027417">
    <property type="entry name" value="P-loop_NTPase"/>
</dbReference>
<evidence type="ECO:0000256" key="3">
    <source>
        <dbReference type="ARBA" id="ARBA00016296"/>
    </source>
</evidence>
<keyword evidence="4 9" id="KW-0808">Transferase</keyword>
<dbReference type="Proteomes" id="UP001318760">
    <property type="component" value="Unassembled WGS sequence"/>
</dbReference>
<reference evidence="12 13" key="1">
    <citation type="submission" date="2015-08" db="EMBL/GenBank/DDBJ databases">
        <title>Comparative genomics of the Campylobacter concisus group.</title>
        <authorList>
            <person name="Yee E."/>
            <person name="Chapman M.H."/>
            <person name="Huynh S."/>
            <person name="Bono J.L."/>
            <person name="On S.L."/>
            <person name="St Leger J."/>
            <person name="Foster G."/>
            <person name="Parker C.T."/>
            <person name="Miller W.G."/>
        </authorList>
    </citation>
    <scope>NUCLEOTIDE SEQUENCE [LARGE SCALE GENOMIC DNA]</scope>
    <source>
        <strain evidence="12 13">RM9337</strain>
    </source>
</reference>
<keyword evidence="13" id="KW-1185">Reference proteome</keyword>
<evidence type="ECO:0000256" key="7">
    <source>
        <dbReference type="ARBA" id="ARBA00022840"/>
    </source>
</evidence>
<dbReference type="PANTHER" id="PTHR23117">
    <property type="entry name" value="GUANYLATE KINASE-RELATED"/>
    <property type="match status" value="1"/>
</dbReference>
<accession>A0AAW3ZRZ3</accession>
<dbReference type="PANTHER" id="PTHR23117:SF13">
    <property type="entry name" value="GUANYLATE KINASE"/>
    <property type="match status" value="1"/>
</dbReference>
<dbReference type="PROSITE" id="PS00856">
    <property type="entry name" value="GUANYLATE_KINASE_1"/>
    <property type="match status" value="1"/>
</dbReference>
<evidence type="ECO:0000313" key="12">
    <source>
        <dbReference type="EMBL" id="MBE3607242.1"/>
    </source>
</evidence>
<keyword evidence="9" id="KW-0963">Cytoplasm</keyword>
<dbReference type="InterPro" id="IPR008145">
    <property type="entry name" value="GK/Ca_channel_bsu"/>
</dbReference>
<keyword evidence="6 9" id="KW-0418">Kinase</keyword>
<dbReference type="Gene3D" id="3.30.63.10">
    <property type="entry name" value="Guanylate Kinase phosphate binding domain"/>
    <property type="match status" value="1"/>
</dbReference>
<dbReference type="EC" id="2.7.4.8" evidence="2 9"/>
<protein>
    <recommendedName>
        <fullName evidence="3 9">Guanylate kinase</fullName>
        <ecNumber evidence="2 9">2.7.4.8</ecNumber>
    </recommendedName>
    <alternativeName>
        <fullName evidence="8 9">GMP kinase</fullName>
    </alternativeName>
</protein>
<dbReference type="GO" id="GO:0005829">
    <property type="term" value="C:cytosol"/>
    <property type="evidence" value="ECO:0007669"/>
    <property type="project" value="TreeGrafter"/>
</dbReference>
<dbReference type="GO" id="GO:0004385">
    <property type="term" value="F:GMP kinase activity"/>
    <property type="evidence" value="ECO:0007669"/>
    <property type="project" value="UniProtKB-UniRule"/>
</dbReference>
<dbReference type="FunFam" id="3.30.63.10:FF:000002">
    <property type="entry name" value="Guanylate kinase 1"/>
    <property type="match status" value="1"/>
</dbReference>
<evidence type="ECO:0000256" key="4">
    <source>
        <dbReference type="ARBA" id="ARBA00022679"/>
    </source>
</evidence>
<dbReference type="NCBIfam" id="TIGR03263">
    <property type="entry name" value="guanyl_kin"/>
    <property type="match status" value="1"/>
</dbReference>
<dbReference type="SUPFAM" id="SSF52540">
    <property type="entry name" value="P-loop containing nucleoside triphosphate hydrolases"/>
    <property type="match status" value="1"/>
</dbReference>
<dbReference type="Pfam" id="PF00625">
    <property type="entry name" value="Guanylate_kin"/>
    <property type="match status" value="1"/>
</dbReference>
<comment type="subcellular location">
    <subcellularLocation>
        <location evidence="9">Cytoplasm</location>
    </subcellularLocation>
</comment>
<comment type="catalytic activity">
    <reaction evidence="9">
        <text>GMP + ATP = GDP + ADP</text>
        <dbReference type="Rhea" id="RHEA:20780"/>
        <dbReference type="ChEBI" id="CHEBI:30616"/>
        <dbReference type="ChEBI" id="CHEBI:58115"/>
        <dbReference type="ChEBI" id="CHEBI:58189"/>
        <dbReference type="ChEBI" id="CHEBI:456216"/>
        <dbReference type="EC" id="2.7.4.8"/>
    </reaction>
</comment>